<sequence>MLSRCIAVDPATFARDHWGCRPLLSRAATLPQGFDDLLSARMVDELIAERGVRAPFIRMARDGDLVARNCYLGPGGFGAEMPDQVDSAKVLAQFAAGATIVLQGLHRLWPPLIDFVGELVGDLGHPVQANAYVTPPESRGFDAHYDVHDVFVLQTAGRKQWRVHEPVHRDPLPSQPWTDHRAAVEARAHDDPVIDTVLGPGDALYLPRGWIHSAQALGETSIHITVGVAATTVHDVIAAIVDELGTVDDLRASLPIGIDPTDRDEAVAIATKTMATLVEVLRDRAPEIGEGVATRSAARHAAATRPPAVRPLATLDSAAQLDVDTRLRWRRGLVATIADAGDRVELRLADRVMSFPHFCADALGVVRSGADVVAGDLPRLDAADGVVLLRRLLREAVVVPTAATDAPGTPTAGREA</sequence>
<evidence type="ECO:0000313" key="6">
    <source>
        <dbReference type="Proteomes" id="UP000271469"/>
    </source>
</evidence>
<dbReference type="PROSITE" id="PS51184">
    <property type="entry name" value="JMJC"/>
    <property type="match status" value="1"/>
</dbReference>
<dbReference type="GO" id="GO:0046872">
    <property type="term" value="F:metal ion binding"/>
    <property type="evidence" value="ECO:0007669"/>
    <property type="project" value="UniProtKB-KW"/>
</dbReference>
<dbReference type="OrthoDB" id="9764016at2"/>
<dbReference type="RefSeq" id="WP_124711040.1">
    <property type="nucleotide sequence ID" value="NZ_CP033972.1"/>
</dbReference>
<name>A0A3G8JFT9_9ACTN</name>
<dbReference type="InterPro" id="IPR003347">
    <property type="entry name" value="JmjC_dom"/>
</dbReference>
<dbReference type="EC" id="1.14.11.47" evidence="5"/>
<dbReference type="SUPFAM" id="SSF51197">
    <property type="entry name" value="Clavaminate synthase-like"/>
    <property type="match status" value="1"/>
</dbReference>
<keyword evidence="6" id="KW-1185">Reference proteome</keyword>
<gene>
    <name evidence="5" type="primary">roxA</name>
    <name evidence="5" type="ORF">D7316_00357</name>
</gene>
<feature type="domain" description="JmjC" evidence="4">
    <location>
        <begin position="98"/>
        <end position="245"/>
    </location>
</feature>
<keyword evidence="5" id="KW-0560">Oxidoreductase</keyword>
<evidence type="ECO:0000256" key="1">
    <source>
        <dbReference type="ARBA" id="ARBA00001954"/>
    </source>
</evidence>
<keyword evidence="5" id="KW-0689">Ribosomal protein</keyword>
<evidence type="ECO:0000259" key="4">
    <source>
        <dbReference type="PROSITE" id="PS51184"/>
    </source>
</evidence>
<evidence type="ECO:0000256" key="2">
    <source>
        <dbReference type="ARBA" id="ARBA00022723"/>
    </source>
</evidence>
<dbReference type="GO" id="GO:0005840">
    <property type="term" value="C:ribosome"/>
    <property type="evidence" value="ECO:0007669"/>
    <property type="project" value="UniProtKB-KW"/>
</dbReference>
<dbReference type="Pfam" id="PF08007">
    <property type="entry name" value="JmjC_2"/>
    <property type="match status" value="1"/>
</dbReference>
<accession>A0A3G8JFT9</accession>
<dbReference type="SMART" id="SM00558">
    <property type="entry name" value="JmjC"/>
    <property type="match status" value="1"/>
</dbReference>
<dbReference type="PANTHER" id="PTHR13096">
    <property type="entry name" value="MINA53 MYC INDUCED NUCLEAR ANTIGEN"/>
    <property type="match status" value="1"/>
</dbReference>
<dbReference type="Proteomes" id="UP000271469">
    <property type="component" value="Chromosome"/>
</dbReference>
<keyword evidence="2" id="KW-0479">Metal-binding</keyword>
<dbReference type="KEGG" id="gom:D7316_00357"/>
<dbReference type="GO" id="GO:0051864">
    <property type="term" value="F:histone H3K36 demethylase activity"/>
    <property type="evidence" value="ECO:0007669"/>
    <property type="project" value="TreeGrafter"/>
</dbReference>
<dbReference type="PANTHER" id="PTHR13096:SF9">
    <property type="entry name" value="BIFUNCTIONAL LYSINE-SPECIFIC DEMETHYLASE AND HISTIDYL-HYDROXYLASE"/>
    <property type="match status" value="1"/>
</dbReference>
<proteinExistence type="predicted"/>
<keyword evidence="5" id="KW-0687">Ribonucleoprotein</keyword>
<dbReference type="Gene3D" id="2.60.120.650">
    <property type="entry name" value="Cupin"/>
    <property type="match status" value="1"/>
</dbReference>
<evidence type="ECO:0000313" key="5">
    <source>
        <dbReference type="EMBL" id="AZG43788.1"/>
    </source>
</evidence>
<keyword evidence="3" id="KW-0408">Iron</keyword>
<dbReference type="GO" id="GO:0032453">
    <property type="term" value="F:histone H3K4 demethylase activity"/>
    <property type="evidence" value="ECO:0007669"/>
    <property type="project" value="TreeGrafter"/>
</dbReference>
<evidence type="ECO:0000256" key="3">
    <source>
        <dbReference type="ARBA" id="ARBA00023004"/>
    </source>
</evidence>
<dbReference type="InterPro" id="IPR039994">
    <property type="entry name" value="NO66-like"/>
</dbReference>
<protein>
    <submittedName>
        <fullName evidence="5">50S ribosomal protein L16 3-hydroxylase</fullName>
        <ecNumber evidence="5">1.14.11.47</ecNumber>
    </submittedName>
</protein>
<dbReference type="AlphaFoldDB" id="A0A3G8JFT9"/>
<organism evidence="5 6">
    <name type="scientific">Gordonia insulae</name>
    <dbReference type="NCBI Taxonomy" id="2420509"/>
    <lineage>
        <taxon>Bacteria</taxon>
        <taxon>Bacillati</taxon>
        <taxon>Actinomycetota</taxon>
        <taxon>Actinomycetes</taxon>
        <taxon>Mycobacteriales</taxon>
        <taxon>Gordoniaceae</taxon>
        <taxon>Gordonia</taxon>
    </lineage>
</organism>
<reference evidence="5 6" key="1">
    <citation type="submission" date="2018-11" db="EMBL/GenBank/DDBJ databases">
        <title>Gordonia insulae sp. nov., isolated from an island soil.</title>
        <authorList>
            <person name="Kim Y.S."/>
            <person name="Kim S.B."/>
        </authorList>
    </citation>
    <scope>NUCLEOTIDE SEQUENCE [LARGE SCALE GENOMIC DNA]</scope>
    <source>
        <strain evidence="5 6">MMS17-SY073</strain>
    </source>
</reference>
<dbReference type="EMBL" id="CP033972">
    <property type="protein sequence ID" value="AZG43788.1"/>
    <property type="molecule type" value="Genomic_DNA"/>
</dbReference>
<comment type="cofactor">
    <cofactor evidence="1">
        <name>Fe(2+)</name>
        <dbReference type="ChEBI" id="CHEBI:29033"/>
    </cofactor>
</comment>